<feature type="domain" description="BRCT" evidence="15">
    <location>
        <begin position="592"/>
        <end position="672"/>
    </location>
</feature>
<feature type="binding site" evidence="14">
    <location>
        <position position="296"/>
    </location>
    <ligand>
        <name>NAD(+)</name>
        <dbReference type="ChEBI" id="CHEBI:57540"/>
    </ligand>
</feature>
<dbReference type="InterPro" id="IPR013840">
    <property type="entry name" value="DNAligase_N"/>
</dbReference>
<evidence type="ECO:0000256" key="10">
    <source>
        <dbReference type="ARBA" id="ARBA00023027"/>
    </source>
</evidence>
<dbReference type="Pfam" id="PF00533">
    <property type="entry name" value="BRCT"/>
    <property type="match status" value="1"/>
</dbReference>
<dbReference type="Gene3D" id="3.30.470.30">
    <property type="entry name" value="DNA ligase/mRNA capping enzyme"/>
    <property type="match status" value="1"/>
</dbReference>
<evidence type="ECO:0000256" key="12">
    <source>
        <dbReference type="ARBA" id="ARBA00034005"/>
    </source>
</evidence>
<dbReference type="PIRSF" id="PIRSF001604">
    <property type="entry name" value="LigA"/>
    <property type="match status" value="1"/>
</dbReference>
<dbReference type="FunFam" id="1.10.150.20:FF:000006">
    <property type="entry name" value="DNA ligase"/>
    <property type="match status" value="1"/>
</dbReference>
<feature type="active site" description="N6-AMP-lysine intermediate" evidence="14">
    <location>
        <position position="119"/>
    </location>
</feature>
<dbReference type="SMART" id="SM00278">
    <property type="entry name" value="HhH1"/>
    <property type="match status" value="4"/>
</dbReference>
<evidence type="ECO:0000259" key="15">
    <source>
        <dbReference type="PROSITE" id="PS50172"/>
    </source>
</evidence>
<organism evidence="16 17">
    <name type="scientific">Thermosulfidibacter takaii (strain DSM 17441 / JCM 13301 / NBRC 103674 / ABI70S6)</name>
    <dbReference type="NCBI Taxonomy" id="1298851"/>
    <lineage>
        <taxon>Bacteria</taxon>
        <taxon>Pseudomonadati</taxon>
        <taxon>Thermosulfidibacterota</taxon>
        <taxon>Thermosulfidibacteria</taxon>
        <taxon>Thermosulfidibacterales</taxon>
        <taxon>Thermosulfidibacteraceae</taxon>
    </lineage>
</organism>
<feature type="binding site" evidence="14">
    <location>
        <position position="430"/>
    </location>
    <ligand>
        <name>Zn(2+)</name>
        <dbReference type="ChEBI" id="CHEBI:29105"/>
    </ligand>
</feature>
<dbReference type="FunFam" id="1.10.150.20:FF:000007">
    <property type="entry name" value="DNA ligase"/>
    <property type="match status" value="1"/>
</dbReference>
<comment type="function">
    <text evidence="1 14">DNA ligase that catalyzes the formation of phosphodiester linkages between 5'-phosphoryl and 3'-hydroxyl groups in double-stranded DNA using NAD as a coenzyme and as the energy source for the reaction. It is essential for DNA replication and repair of damaged DNA.</text>
</comment>
<dbReference type="Gene3D" id="1.10.150.20">
    <property type="entry name" value="5' to 3' exonuclease, C-terminal subdomain"/>
    <property type="match status" value="2"/>
</dbReference>
<dbReference type="RefSeq" id="WP_068549654.1">
    <property type="nucleotide sequence ID" value="NZ_AP013035.1"/>
</dbReference>
<dbReference type="SMART" id="SM00292">
    <property type="entry name" value="BRCT"/>
    <property type="match status" value="1"/>
</dbReference>
<dbReference type="HAMAP" id="MF_01588">
    <property type="entry name" value="DNA_ligase_A"/>
    <property type="match status" value="1"/>
</dbReference>
<evidence type="ECO:0000256" key="1">
    <source>
        <dbReference type="ARBA" id="ARBA00004067"/>
    </source>
</evidence>
<dbReference type="EMBL" id="AP013035">
    <property type="protein sequence ID" value="BAT71657.1"/>
    <property type="molecule type" value="Genomic_DNA"/>
</dbReference>
<keyword evidence="5 14" id="KW-0235">DNA replication</keyword>
<dbReference type="GO" id="GO:0046872">
    <property type="term" value="F:metal ion binding"/>
    <property type="evidence" value="ECO:0007669"/>
    <property type="project" value="UniProtKB-KW"/>
</dbReference>
<dbReference type="InterPro" id="IPR001357">
    <property type="entry name" value="BRCT_dom"/>
</dbReference>
<dbReference type="FunFam" id="2.40.50.140:FF:000012">
    <property type="entry name" value="DNA ligase"/>
    <property type="match status" value="1"/>
</dbReference>
<evidence type="ECO:0000256" key="4">
    <source>
        <dbReference type="ARBA" id="ARBA00022598"/>
    </source>
</evidence>
<dbReference type="PANTHER" id="PTHR23389:SF9">
    <property type="entry name" value="DNA LIGASE"/>
    <property type="match status" value="1"/>
</dbReference>
<evidence type="ECO:0000313" key="17">
    <source>
        <dbReference type="Proteomes" id="UP000063234"/>
    </source>
</evidence>
<keyword evidence="8 14" id="KW-0862">Zinc</keyword>
<evidence type="ECO:0000256" key="9">
    <source>
        <dbReference type="ARBA" id="ARBA00022842"/>
    </source>
</evidence>
<dbReference type="NCBIfam" id="TIGR00575">
    <property type="entry name" value="dnlj"/>
    <property type="match status" value="1"/>
</dbReference>
<evidence type="ECO:0000256" key="5">
    <source>
        <dbReference type="ARBA" id="ARBA00022705"/>
    </source>
</evidence>
<dbReference type="InterPro" id="IPR001679">
    <property type="entry name" value="DNA_ligase"/>
</dbReference>
<evidence type="ECO:0000256" key="14">
    <source>
        <dbReference type="HAMAP-Rule" id="MF_01588"/>
    </source>
</evidence>
<feature type="binding site" evidence="14">
    <location>
        <begin position="34"/>
        <end position="38"/>
    </location>
    <ligand>
        <name>NAD(+)</name>
        <dbReference type="ChEBI" id="CHEBI:57540"/>
    </ligand>
</feature>
<dbReference type="InterPro" id="IPR003583">
    <property type="entry name" value="Hlx-hairpin-Hlx_DNA-bd_motif"/>
</dbReference>
<dbReference type="SUPFAM" id="SSF47781">
    <property type="entry name" value="RuvA domain 2-like"/>
    <property type="match status" value="1"/>
</dbReference>
<dbReference type="Pfam" id="PF12826">
    <property type="entry name" value="HHH_2"/>
    <property type="match status" value="1"/>
</dbReference>
<dbReference type="PROSITE" id="PS01056">
    <property type="entry name" value="DNA_LIGASE_N2"/>
    <property type="match status" value="1"/>
</dbReference>
<dbReference type="Pfam" id="PF14520">
    <property type="entry name" value="HHH_5"/>
    <property type="match status" value="1"/>
</dbReference>
<dbReference type="SUPFAM" id="SSF56091">
    <property type="entry name" value="DNA ligase/mRNA capping enzyme, catalytic domain"/>
    <property type="match status" value="1"/>
</dbReference>
<evidence type="ECO:0000256" key="11">
    <source>
        <dbReference type="ARBA" id="ARBA00023204"/>
    </source>
</evidence>
<evidence type="ECO:0000256" key="7">
    <source>
        <dbReference type="ARBA" id="ARBA00022763"/>
    </source>
</evidence>
<dbReference type="PANTHER" id="PTHR23389">
    <property type="entry name" value="CHROMOSOME TRANSMISSION FIDELITY FACTOR 18"/>
    <property type="match status" value="1"/>
</dbReference>
<feature type="binding site" evidence="14">
    <location>
        <begin position="83"/>
        <end position="84"/>
    </location>
    <ligand>
        <name>NAD(+)</name>
        <dbReference type="ChEBI" id="CHEBI:57540"/>
    </ligand>
</feature>
<dbReference type="FunFam" id="3.30.470.30:FF:000001">
    <property type="entry name" value="DNA ligase"/>
    <property type="match status" value="1"/>
</dbReference>
<feature type="binding site" evidence="14">
    <location>
        <position position="414"/>
    </location>
    <ligand>
        <name>Zn(2+)</name>
        <dbReference type="ChEBI" id="CHEBI:29105"/>
    </ligand>
</feature>
<dbReference type="Pfam" id="PF03120">
    <property type="entry name" value="OB_DNA_ligase"/>
    <property type="match status" value="1"/>
</dbReference>
<dbReference type="InterPro" id="IPR012340">
    <property type="entry name" value="NA-bd_OB-fold"/>
</dbReference>
<comment type="cofactor">
    <cofactor evidence="14">
        <name>Mg(2+)</name>
        <dbReference type="ChEBI" id="CHEBI:18420"/>
    </cofactor>
    <cofactor evidence="14">
        <name>Mn(2+)</name>
        <dbReference type="ChEBI" id="CHEBI:29035"/>
    </cofactor>
</comment>
<dbReference type="SUPFAM" id="SSF50249">
    <property type="entry name" value="Nucleic acid-binding proteins"/>
    <property type="match status" value="1"/>
</dbReference>
<dbReference type="Gene3D" id="1.10.287.610">
    <property type="entry name" value="Helix hairpin bin"/>
    <property type="match status" value="1"/>
</dbReference>
<feature type="binding site" evidence="14">
    <location>
        <position position="117"/>
    </location>
    <ligand>
        <name>NAD(+)</name>
        <dbReference type="ChEBI" id="CHEBI:57540"/>
    </ligand>
</feature>
<evidence type="ECO:0000256" key="3">
    <source>
        <dbReference type="ARBA" id="ARBA00013308"/>
    </source>
</evidence>
<dbReference type="NCBIfam" id="NF005932">
    <property type="entry name" value="PRK07956.1"/>
    <property type="match status" value="1"/>
</dbReference>
<dbReference type="InterPro" id="IPR010994">
    <property type="entry name" value="RuvA_2-like"/>
</dbReference>
<keyword evidence="17" id="KW-1185">Reference proteome</keyword>
<evidence type="ECO:0000256" key="13">
    <source>
        <dbReference type="ARBA" id="ARBA00060881"/>
    </source>
</evidence>
<dbReference type="CDD" id="cd00114">
    <property type="entry name" value="LIGANc"/>
    <property type="match status" value="1"/>
</dbReference>
<keyword evidence="9 14" id="KW-0460">Magnesium</keyword>
<dbReference type="STRING" id="1298851.TST_0857"/>
<dbReference type="GO" id="GO:0006260">
    <property type="term" value="P:DNA replication"/>
    <property type="evidence" value="ECO:0007669"/>
    <property type="project" value="UniProtKB-KW"/>
</dbReference>
<keyword evidence="11 14" id="KW-0234">DNA repair</keyword>
<dbReference type="AlphaFoldDB" id="A0A0S3QTJ2"/>
<dbReference type="CDD" id="cd17748">
    <property type="entry name" value="BRCT_DNA_ligase_like"/>
    <property type="match status" value="1"/>
</dbReference>
<dbReference type="GO" id="GO:0005829">
    <property type="term" value="C:cytosol"/>
    <property type="evidence" value="ECO:0007669"/>
    <property type="project" value="TreeGrafter"/>
</dbReference>
<dbReference type="GO" id="GO:0003677">
    <property type="term" value="F:DNA binding"/>
    <property type="evidence" value="ECO:0007669"/>
    <property type="project" value="InterPro"/>
</dbReference>
<keyword evidence="7 14" id="KW-0227">DNA damage</keyword>
<gene>
    <name evidence="14 16" type="primary">ligA</name>
    <name evidence="16" type="ORF">TST_0857</name>
</gene>
<keyword evidence="4 14" id="KW-0436">Ligase</keyword>
<dbReference type="Gene3D" id="6.20.10.30">
    <property type="match status" value="1"/>
</dbReference>
<keyword evidence="10 14" id="KW-0520">NAD</keyword>
<evidence type="ECO:0000256" key="8">
    <source>
        <dbReference type="ARBA" id="ARBA00022833"/>
    </source>
</evidence>
<feature type="binding site" evidence="14">
    <location>
        <position position="320"/>
    </location>
    <ligand>
        <name>NAD(+)</name>
        <dbReference type="ChEBI" id="CHEBI:57540"/>
    </ligand>
</feature>
<dbReference type="EC" id="6.5.1.2" evidence="2 14"/>
<evidence type="ECO:0000313" key="16">
    <source>
        <dbReference type="EMBL" id="BAT71657.1"/>
    </source>
</evidence>
<feature type="binding site" evidence="14">
    <location>
        <position position="180"/>
    </location>
    <ligand>
        <name>NAD(+)</name>
        <dbReference type="ChEBI" id="CHEBI:57540"/>
    </ligand>
</feature>
<accession>A0A0S3QTJ2</accession>
<keyword evidence="14" id="KW-0464">Manganese</keyword>
<evidence type="ECO:0000256" key="6">
    <source>
        <dbReference type="ARBA" id="ARBA00022723"/>
    </source>
</evidence>
<dbReference type="PROSITE" id="PS50172">
    <property type="entry name" value="BRCT"/>
    <property type="match status" value="1"/>
</dbReference>
<evidence type="ECO:0000256" key="2">
    <source>
        <dbReference type="ARBA" id="ARBA00012722"/>
    </source>
</evidence>
<dbReference type="KEGG" id="ttk:TST_0857"/>
<dbReference type="GO" id="GO:0006281">
    <property type="term" value="P:DNA repair"/>
    <property type="evidence" value="ECO:0007669"/>
    <property type="project" value="UniProtKB-KW"/>
</dbReference>
<reference evidence="17" key="1">
    <citation type="journal article" date="2018" name="Science">
        <title>A primordial and reversible TCA cycle in a facultatively chemolithoautotrophic thermophile.</title>
        <authorList>
            <person name="Nunoura T."/>
            <person name="Chikaraishi Y."/>
            <person name="Izaki R."/>
            <person name="Suwa T."/>
            <person name="Sato T."/>
            <person name="Harada T."/>
            <person name="Mori K."/>
            <person name="Kato Y."/>
            <person name="Miyazaki M."/>
            <person name="Shimamura S."/>
            <person name="Yanagawa K."/>
            <person name="Shuto A."/>
            <person name="Ohkouchi N."/>
            <person name="Fujita N."/>
            <person name="Takaki Y."/>
            <person name="Atomi H."/>
            <person name="Takai K."/>
        </authorList>
    </citation>
    <scope>NUCLEOTIDE SEQUENCE [LARGE SCALE GENOMIC DNA]</scope>
    <source>
        <strain evidence="17">DSM 17441 / JCM 13301 / NBRC 103674 / ABI70S6</strain>
    </source>
</reference>
<dbReference type="Gene3D" id="2.40.50.140">
    <property type="entry name" value="Nucleic acid-binding proteins"/>
    <property type="match status" value="1"/>
</dbReference>
<dbReference type="GO" id="GO:0003911">
    <property type="term" value="F:DNA ligase (NAD+) activity"/>
    <property type="evidence" value="ECO:0007669"/>
    <property type="project" value="UniProtKB-UniRule"/>
</dbReference>
<dbReference type="Pfam" id="PF01653">
    <property type="entry name" value="DNA_ligase_aden"/>
    <property type="match status" value="1"/>
</dbReference>
<dbReference type="OrthoDB" id="9759736at2"/>
<dbReference type="InterPro" id="IPR036420">
    <property type="entry name" value="BRCT_dom_sf"/>
</dbReference>
<comment type="catalytic activity">
    <reaction evidence="12 14">
        <text>NAD(+) + (deoxyribonucleotide)n-3'-hydroxyl + 5'-phospho-(deoxyribonucleotide)m = (deoxyribonucleotide)n+m + AMP + beta-nicotinamide D-nucleotide.</text>
        <dbReference type="EC" id="6.5.1.2"/>
    </reaction>
</comment>
<dbReference type="Gene3D" id="3.40.50.10190">
    <property type="entry name" value="BRCT domain"/>
    <property type="match status" value="1"/>
</dbReference>
<keyword evidence="6 14" id="KW-0479">Metal-binding</keyword>
<name>A0A0S3QTJ2_THET7</name>
<sequence>MTREEVKKRIEELRELINYHNYRYYVLNDPVISDAEYDELFRELQELEEKFPEFVTPDSPTQRVGAPVQEGFRPVSHSVPMLSLQDARNEAEIRDFDARIKRFLSLSPSTKIEYAAEPKYDGLSCEIVYRDGVIEVASTRGDGYVGEDVTPNVKTIKTVPLRLIKNDKYPIPSYIEVRGEVVMPKKEFEKLNKELVAIGEKPFANPRNAASGSLRQLDPSVTASRPLDFIAWGIGRVEGLSFQKHSEVLEALSFLGFKVASPTKVSKGIDDIVAFYKELERKRDDFEYELDGVVIKVNDLDLWEKLGTTARSPRWAIAAKFTPRQKTTRIVDVVYQVGRTGAITPVAILEPVEIGGVIVSRASLHNFDEVERLGVMIGDKVLVQRAGDVIPDVVMVIKEERTGNEKPIKPPTKCPVCEADVVREGAYYRCVNASCPAKLVQAIRHFASRRALDIEGLGEKTARLLVEKGLVKDLADIFYLKKEDLLSLPGFAEKSVENLLQAIERAKNPPLARFIYALGIPNVGEYTAGVLAEHFKSWDRFANATYDQLISIKGIGWETANSIIRFFKEPRNIKMLEKMFAAGVKPQSLEEIKDSPLKGKVVVFTGALKSMTRDEAKALVEKLGGKVSNSVSRKTDLVVVGENPGSKYNRALQLGIRMINEEEFLKLVGLSK</sequence>
<dbReference type="InterPro" id="IPR004150">
    <property type="entry name" value="NAD_DNA_ligase_OB"/>
</dbReference>
<dbReference type="PATRIC" id="fig|1298851.3.peg.893"/>
<dbReference type="Pfam" id="PF22745">
    <property type="entry name" value="Nlig-Ia"/>
    <property type="match status" value="1"/>
</dbReference>
<comment type="similarity">
    <text evidence="13 14">Belongs to the NAD-dependent DNA ligase family. LigA subfamily.</text>
</comment>
<dbReference type="InterPro" id="IPR041663">
    <property type="entry name" value="DisA/LigA_HHH"/>
</dbReference>
<dbReference type="InterPro" id="IPR033136">
    <property type="entry name" value="DNA_ligase_CS"/>
</dbReference>
<proteinExistence type="inferred from homology"/>
<feature type="binding site" evidence="14">
    <location>
        <position position="140"/>
    </location>
    <ligand>
        <name>NAD(+)</name>
        <dbReference type="ChEBI" id="CHEBI:57540"/>
    </ligand>
</feature>
<feature type="binding site" evidence="14">
    <location>
        <position position="435"/>
    </location>
    <ligand>
        <name>Zn(2+)</name>
        <dbReference type="ChEBI" id="CHEBI:29105"/>
    </ligand>
</feature>
<dbReference type="SUPFAM" id="SSF52113">
    <property type="entry name" value="BRCT domain"/>
    <property type="match status" value="1"/>
</dbReference>
<dbReference type="SMART" id="SM00532">
    <property type="entry name" value="LIGANc"/>
    <property type="match status" value="1"/>
</dbReference>
<dbReference type="InterPro" id="IPR013839">
    <property type="entry name" value="DNAligase_adenylation"/>
</dbReference>
<feature type="binding site" evidence="14">
    <location>
        <position position="417"/>
    </location>
    <ligand>
        <name>Zn(2+)</name>
        <dbReference type="ChEBI" id="CHEBI:29105"/>
    </ligand>
</feature>
<protein>
    <recommendedName>
        <fullName evidence="3 14">DNA ligase</fullName>
        <ecNumber evidence="2 14">6.5.1.2</ecNumber>
    </recommendedName>
    <alternativeName>
        <fullName evidence="14">Polydeoxyribonucleotide synthase [NAD(+)]</fullName>
    </alternativeName>
</protein>
<dbReference type="Proteomes" id="UP000063234">
    <property type="component" value="Chromosome"/>
</dbReference>
<dbReference type="FunFam" id="1.10.287.610:FF:000002">
    <property type="entry name" value="DNA ligase"/>
    <property type="match status" value="1"/>
</dbReference>